<name>A0A562QHI4_9BACI</name>
<comment type="caution">
    <text evidence="1">The sequence shown here is derived from an EMBL/GenBank/DDBJ whole genome shotgun (WGS) entry which is preliminary data.</text>
</comment>
<organism evidence="1 2">
    <name type="scientific">Halalkalibacter nanhaiisediminis</name>
    <dbReference type="NCBI Taxonomy" id="688079"/>
    <lineage>
        <taxon>Bacteria</taxon>
        <taxon>Bacillati</taxon>
        <taxon>Bacillota</taxon>
        <taxon>Bacilli</taxon>
        <taxon>Bacillales</taxon>
        <taxon>Bacillaceae</taxon>
        <taxon>Halalkalibacter</taxon>
    </lineage>
</organism>
<proteinExistence type="predicted"/>
<evidence type="ECO:0000313" key="1">
    <source>
        <dbReference type="EMBL" id="TWI56199.1"/>
    </source>
</evidence>
<dbReference type="EMBL" id="VLKZ01000005">
    <property type="protein sequence ID" value="TWI56199.1"/>
    <property type="molecule type" value="Genomic_DNA"/>
</dbReference>
<protein>
    <submittedName>
        <fullName evidence="1">YhzD-like protein</fullName>
    </submittedName>
</protein>
<keyword evidence="2" id="KW-1185">Reference proteome</keyword>
<evidence type="ECO:0000313" key="2">
    <source>
        <dbReference type="Proteomes" id="UP000315711"/>
    </source>
</evidence>
<dbReference type="AlphaFoldDB" id="A0A562QHI4"/>
<dbReference type="InterPro" id="IPR025544">
    <property type="entry name" value="YhzD"/>
</dbReference>
<dbReference type="RefSeq" id="WP_144450404.1">
    <property type="nucleotide sequence ID" value="NZ_VLKZ01000005.1"/>
</dbReference>
<gene>
    <name evidence="1" type="ORF">IQ10_02090</name>
</gene>
<reference evidence="1 2" key="1">
    <citation type="journal article" date="2015" name="Stand. Genomic Sci.">
        <title>Genomic Encyclopedia of Bacterial and Archaeal Type Strains, Phase III: the genomes of soil and plant-associated and newly described type strains.</title>
        <authorList>
            <person name="Whitman W.B."/>
            <person name="Woyke T."/>
            <person name="Klenk H.P."/>
            <person name="Zhou Y."/>
            <person name="Lilburn T.G."/>
            <person name="Beck B.J."/>
            <person name="De Vos P."/>
            <person name="Vandamme P."/>
            <person name="Eisen J.A."/>
            <person name="Garrity G."/>
            <person name="Hugenholtz P."/>
            <person name="Kyrpides N.C."/>
        </authorList>
    </citation>
    <scope>NUCLEOTIDE SEQUENCE [LARGE SCALE GENOMIC DNA]</scope>
    <source>
        <strain evidence="1 2">CGMCC 1.10116</strain>
    </source>
</reference>
<dbReference type="OrthoDB" id="2355652at2"/>
<dbReference type="Pfam" id="PF14120">
    <property type="entry name" value="YhzD"/>
    <property type="match status" value="1"/>
</dbReference>
<accession>A0A562QHI4</accession>
<sequence length="60" mass="7086">MCEYTLTVFESTGEMVFEERFEAENDTVAKQIGMQKLAENNYSEHTHRMTRSGKLLLFHR</sequence>
<dbReference type="Proteomes" id="UP000315711">
    <property type="component" value="Unassembled WGS sequence"/>
</dbReference>